<evidence type="ECO:0000313" key="1">
    <source>
        <dbReference type="EMBL" id="KAH3694641.1"/>
    </source>
</evidence>
<reference evidence="1" key="2">
    <citation type="submission" date="2020-11" db="EMBL/GenBank/DDBJ databases">
        <authorList>
            <person name="McCartney M.A."/>
            <person name="Auch B."/>
            <person name="Kono T."/>
            <person name="Mallez S."/>
            <person name="Becker A."/>
            <person name="Gohl D.M."/>
            <person name="Silverstein K.A.T."/>
            <person name="Koren S."/>
            <person name="Bechman K.B."/>
            <person name="Herman A."/>
            <person name="Abrahante J.E."/>
            <person name="Garbe J."/>
        </authorList>
    </citation>
    <scope>NUCLEOTIDE SEQUENCE</scope>
    <source>
        <strain evidence="1">Duluth1</strain>
        <tissue evidence="1">Whole animal</tissue>
    </source>
</reference>
<dbReference type="AlphaFoldDB" id="A0A9D4B9T3"/>
<name>A0A9D4B9T3_DREPO</name>
<organism evidence="1 2">
    <name type="scientific">Dreissena polymorpha</name>
    <name type="common">Zebra mussel</name>
    <name type="synonym">Mytilus polymorpha</name>
    <dbReference type="NCBI Taxonomy" id="45954"/>
    <lineage>
        <taxon>Eukaryota</taxon>
        <taxon>Metazoa</taxon>
        <taxon>Spiralia</taxon>
        <taxon>Lophotrochozoa</taxon>
        <taxon>Mollusca</taxon>
        <taxon>Bivalvia</taxon>
        <taxon>Autobranchia</taxon>
        <taxon>Heteroconchia</taxon>
        <taxon>Euheterodonta</taxon>
        <taxon>Imparidentia</taxon>
        <taxon>Neoheterodontei</taxon>
        <taxon>Myida</taxon>
        <taxon>Dreissenoidea</taxon>
        <taxon>Dreissenidae</taxon>
        <taxon>Dreissena</taxon>
    </lineage>
</organism>
<gene>
    <name evidence="1" type="ORF">DPMN_082081</name>
</gene>
<reference evidence="1" key="1">
    <citation type="journal article" date="2019" name="bioRxiv">
        <title>The Genome of the Zebra Mussel, Dreissena polymorpha: A Resource for Invasive Species Research.</title>
        <authorList>
            <person name="McCartney M.A."/>
            <person name="Auch B."/>
            <person name="Kono T."/>
            <person name="Mallez S."/>
            <person name="Zhang Y."/>
            <person name="Obille A."/>
            <person name="Becker A."/>
            <person name="Abrahante J.E."/>
            <person name="Garbe J."/>
            <person name="Badalamenti J.P."/>
            <person name="Herman A."/>
            <person name="Mangelson H."/>
            <person name="Liachko I."/>
            <person name="Sullivan S."/>
            <person name="Sone E.D."/>
            <person name="Koren S."/>
            <person name="Silverstein K.A.T."/>
            <person name="Beckman K.B."/>
            <person name="Gohl D.M."/>
        </authorList>
    </citation>
    <scope>NUCLEOTIDE SEQUENCE</scope>
    <source>
        <strain evidence="1">Duluth1</strain>
        <tissue evidence="1">Whole animal</tissue>
    </source>
</reference>
<keyword evidence="2" id="KW-1185">Reference proteome</keyword>
<sequence length="59" mass="6690">MAEHLELEGYLQNVSLTKRGMKSNTEYFNALIQTATEYQKIVCFKADMNGHFGSMAEAK</sequence>
<accession>A0A9D4B9T3</accession>
<comment type="caution">
    <text evidence="1">The sequence shown here is derived from an EMBL/GenBank/DDBJ whole genome shotgun (WGS) entry which is preliminary data.</text>
</comment>
<dbReference type="EMBL" id="JAIWYP010000016">
    <property type="protein sequence ID" value="KAH3694641.1"/>
    <property type="molecule type" value="Genomic_DNA"/>
</dbReference>
<evidence type="ECO:0000313" key="2">
    <source>
        <dbReference type="Proteomes" id="UP000828390"/>
    </source>
</evidence>
<dbReference type="Proteomes" id="UP000828390">
    <property type="component" value="Unassembled WGS sequence"/>
</dbReference>
<protein>
    <submittedName>
        <fullName evidence="1">Uncharacterized protein</fullName>
    </submittedName>
</protein>
<proteinExistence type="predicted"/>